<dbReference type="InterPro" id="IPR032466">
    <property type="entry name" value="Metal_Hydrolase"/>
</dbReference>
<dbReference type="Pfam" id="PF01979">
    <property type="entry name" value="Amidohydro_1"/>
    <property type="match status" value="1"/>
</dbReference>
<sequence length="427" mass="46755">MGNILIKNVFLNGGETDIYIENGKIVKIGDCSGMTADEIIVAKGMGAVPGFVNMHTHAAMTLMRGVEEDLPLGAWLRRIWQVEANVNEETVYWGTKLACIEMIKSGTTTFNDHYWKPSAAVQAVKESGIRSWSSYVCMDHGDSGRAEADKRGMEQAFNDSASWGDKSSFVAGCHSTYEVSKDMLLWCRDFAKERGLKLHIHLCETAAEVEHCRSVHGMSPVRYLDSLGMLGPWLIAAHTLWLDVEDIKLLGENHVNVVHNINSNLKIASGYRFMYDELVAAGANVTLGTDGCASSNNLDMLEAMKTAAMVQKAWRGNPKAMPLNELLDIATVNGAKALGLDAGRIECGMEADLSLVNMRSSVFIPNINFLSNLVYSAHSDAIDTVICGGRIVMRGRRIEGEDRILEAAAEAGRRLLEKSGIKINNVI</sequence>
<feature type="domain" description="Amidohydrolase-related" evidence="4">
    <location>
        <begin position="48"/>
        <end position="392"/>
    </location>
</feature>
<keyword evidence="1" id="KW-0479">Metal-binding</keyword>
<dbReference type="EMBL" id="JADIME010000080">
    <property type="protein sequence ID" value="MBO8465859.1"/>
    <property type="molecule type" value="Genomic_DNA"/>
</dbReference>
<dbReference type="Gene3D" id="3.20.20.140">
    <property type="entry name" value="Metal-dependent hydrolases"/>
    <property type="match status" value="1"/>
</dbReference>
<dbReference type="SUPFAM" id="SSF51338">
    <property type="entry name" value="Composite domain of metallo-dependent hydrolases"/>
    <property type="match status" value="1"/>
</dbReference>
<dbReference type="InterPro" id="IPR050287">
    <property type="entry name" value="MTA/SAH_deaminase"/>
</dbReference>
<evidence type="ECO:0000256" key="2">
    <source>
        <dbReference type="ARBA" id="ARBA00022801"/>
    </source>
</evidence>
<keyword evidence="3" id="KW-0862">Zinc</keyword>
<reference evidence="5" key="2">
    <citation type="journal article" date="2021" name="PeerJ">
        <title>Extensive microbial diversity within the chicken gut microbiome revealed by metagenomics and culture.</title>
        <authorList>
            <person name="Gilroy R."/>
            <person name="Ravi A."/>
            <person name="Getino M."/>
            <person name="Pursley I."/>
            <person name="Horton D.L."/>
            <person name="Alikhan N.F."/>
            <person name="Baker D."/>
            <person name="Gharbi K."/>
            <person name="Hall N."/>
            <person name="Watson M."/>
            <person name="Adriaenssens E.M."/>
            <person name="Foster-Nyarko E."/>
            <person name="Jarju S."/>
            <person name="Secka A."/>
            <person name="Antonio M."/>
            <person name="Oren A."/>
            <person name="Chaudhuri R.R."/>
            <person name="La Ragione R."/>
            <person name="Hildebrand F."/>
            <person name="Pallen M.J."/>
        </authorList>
    </citation>
    <scope>NUCLEOTIDE SEQUENCE</scope>
    <source>
        <strain evidence="5">10037</strain>
    </source>
</reference>
<dbReference type="Proteomes" id="UP000823597">
    <property type="component" value="Unassembled WGS sequence"/>
</dbReference>
<dbReference type="PANTHER" id="PTHR43794">
    <property type="entry name" value="AMINOHYDROLASE SSNA-RELATED"/>
    <property type="match status" value="1"/>
</dbReference>
<dbReference type="SUPFAM" id="SSF51556">
    <property type="entry name" value="Metallo-dependent hydrolases"/>
    <property type="match status" value="1"/>
</dbReference>
<proteinExistence type="predicted"/>
<comment type="caution">
    <text evidence="5">The sequence shown here is derived from an EMBL/GenBank/DDBJ whole genome shotgun (WGS) entry which is preliminary data.</text>
</comment>
<gene>
    <name evidence="5" type="ORF">IAB93_07685</name>
</gene>
<protein>
    <submittedName>
        <fullName evidence="5">Amidohydrolase</fullName>
    </submittedName>
</protein>
<evidence type="ECO:0000259" key="4">
    <source>
        <dbReference type="Pfam" id="PF01979"/>
    </source>
</evidence>
<reference evidence="5" key="1">
    <citation type="submission" date="2020-10" db="EMBL/GenBank/DDBJ databases">
        <authorList>
            <person name="Gilroy R."/>
        </authorList>
    </citation>
    <scope>NUCLEOTIDE SEQUENCE</scope>
    <source>
        <strain evidence="5">10037</strain>
    </source>
</reference>
<dbReference type="CDD" id="cd01298">
    <property type="entry name" value="ATZ_TRZ_like"/>
    <property type="match status" value="1"/>
</dbReference>
<dbReference type="FunFam" id="3.20.20.140:FF:000014">
    <property type="entry name" value="5-methylthioadenosine/S-adenosylhomocysteine deaminase"/>
    <property type="match status" value="1"/>
</dbReference>
<dbReference type="Gene3D" id="2.30.40.10">
    <property type="entry name" value="Urease, subunit C, domain 1"/>
    <property type="match status" value="1"/>
</dbReference>
<evidence type="ECO:0000256" key="3">
    <source>
        <dbReference type="ARBA" id="ARBA00022833"/>
    </source>
</evidence>
<dbReference type="PANTHER" id="PTHR43794:SF11">
    <property type="entry name" value="AMIDOHYDROLASE-RELATED DOMAIN-CONTAINING PROTEIN"/>
    <property type="match status" value="1"/>
</dbReference>
<dbReference type="GO" id="GO:0046872">
    <property type="term" value="F:metal ion binding"/>
    <property type="evidence" value="ECO:0007669"/>
    <property type="project" value="UniProtKB-KW"/>
</dbReference>
<evidence type="ECO:0000313" key="5">
    <source>
        <dbReference type="EMBL" id="MBO8465859.1"/>
    </source>
</evidence>
<dbReference type="GO" id="GO:0016814">
    <property type="term" value="F:hydrolase activity, acting on carbon-nitrogen (but not peptide) bonds, in cyclic amidines"/>
    <property type="evidence" value="ECO:0007669"/>
    <property type="project" value="UniProtKB-ARBA"/>
</dbReference>
<dbReference type="AlphaFoldDB" id="A0A9D9NA90"/>
<evidence type="ECO:0000256" key="1">
    <source>
        <dbReference type="ARBA" id="ARBA00022723"/>
    </source>
</evidence>
<dbReference type="InterPro" id="IPR006680">
    <property type="entry name" value="Amidohydro-rel"/>
</dbReference>
<name>A0A9D9NA90_9BACT</name>
<keyword evidence="2" id="KW-0378">Hydrolase</keyword>
<dbReference type="GO" id="GO:0019239">
    <property type="term" value="F:deaminase activity"/>
    <property type="evidence" value="ECO:0007669"/>
    <property type="project" value="UniProtKB-ARBA"/>
</dbReference>
<accession>A0A9D9NA90</accession>
<dbReference type="InterPro" id="IPR011059">
    <property type="entry name" value="Metal-dep_hydrolase_composite"/>
</dbReference>
<evidence type="ECO:0000313" key="6">
    <source>
        <dbReference type="Proteomes" id="UP000823597"/>
    </source>
</evidence>
<organism evidence="5 6">
    <name type="scientific">Candidatus Merdivivens pullistercoris</name>
    <dbReference type="NCBI Taxonomy" id="2840873"/>
    <lineage>
        <taxon>Bacteria</taxon>
        <taxon>Pseudomonadati</taxon>
        <taxon>Bacteroidota</taxon>
        <taxon>Bacteroidia</taxon>
        <taxon>Bacteroidales</taxon>
        <taxon>Muribaculaceae</taxon>
        <taxon>Muribaculaceae incertae sedis</taxon>
        <taxon>Candidatus Merdivivens</taxon>
    </lineage>
</organism>